<dbReference type="PANTHER" id="PTHR31025">
    <property type="entry name" value="SI:CH211-196P9.1-RELATED"/>
    <property type="match status" value="1"/>
</dbReference>
<dbReference type="Proteomes" id="UP000515158">
    <property type="component" value="Unplaced"/>
</dbReference>
<name>A0A6P9ADE7_THRPL</name>
<sequence length="381" mass="43977">MDGLHDLFAQTIKRALPRLTDADDDINNIVDNLVNTVGINTLELTVHVREEDFTNIVLPVEARILKAAFAVLNVTGRDRQDDDNGGADRVNRDLNAEANANAGDAQGRRPRRRNHNFVIDWRDIYNIDDKIKTRLQRGKKIRKKQRKSLVSRIVTQVRNRVPHATRQTFVDVMEDMKAKYEGSFKHELANGAVGKTSITASMQSKFDNDRRPPPRTKTETEAPNIKAAYGCRKWRVSRLPDGETPDTQEEKRMELVRIFTTERPRAWNWENINNLIDDTYATQRMEINRQAELIEKDKKARAKAKRLGKEYESVVNGDDPAYTTASLRDRWPFLFTANGMKHHFDFLTSNHMDAQIANFVEEKLDDMLEFLMEKKGARTKK</sequence>
<proteinExistence type="predicted"/>
<reference evidence="3" key="1">
    <citation type="submission" date="2025-08" db="UniProtKB">
        <authorList>
            <consortium name="RefSeq"/>
        </authorList>
    </citation>
    <scope>IDENTIFICATION</scope>
    <source>
        <tissue evidence="3">Total insect</tissue>
    </source>
</reference>
<dbReference type="AlphaFoldDB" id="A0A6P9ADE7"/>
<dbReference type="RefSeq" id="XP_034255334.1">
    <property type="nucleotide sequence ID" value="XM_034399443.1"/>
</dbReference>
<accession>A0A6P9ADE7</accession>
<feature type="region of interest" description="Disordered" evidence="1">
    <location>
        <begin position="78"/>
        <end position="111"/>
    </location>
</feature>
<dbReference type="InParanoid" id="A0A6P9ADE7"/>
<feature type="region of interest" description="Disordered" evidence="1">
    <location>
        <begin position="200"/>
        <end position="222"/>
    </location>
</feature>
<dbReference type="GeneID" id="117653638"/>
<evidence type="ECO:0000313" key="2">
    <source>
        <dbReference type="Proteomes" id="UP000515158"/>
    </source>
</evidence>
<gene>
    <name evidence="3" type="primary">LOC117653638</name>
</gene>
<dbReference type="KEGG" id="tpal:117653638"/>
<dbReference type="PANTHER" id="PTHR31025:SF22">
    <property type="entry name" value="IP13529P"/>
    <property type="match status" value="1"/>
</dbReference>
<organism evidence="3">
    <name type="scientific">Thrips palmi</name>
    <name type="common">Melon thrips</name>
    <dbReference type="NCBI Taxonomy" id="161013"/>
    <lineage>
        <taxon>Eukaryota</taxon>
        <taxon>Metazoa</taxon>
        <taxon>Ecdysozoa</taxon>
        <taxon>Arthropoda</taxon>
        <taxon>Hexapoda</taxon>
        <taxon>Insecta</taxon>
        <taxon>Pterygota</taxon>
        <taxon>Neoptera</taxon>
        <taxon>Paraneoptera</taxon>
        <taxon>Thysanoptera</taxon>
        <taxon>Terebrantia</taxon>
        <taxon>Thripoidea</taxon>
        <taxon>Thripidae</taxon>
        <taxon>Thrips</taxon>
    </lineage>
</organism>
<keyword evidence="2" id="KW-1185">Reference proteome</keyword>
<dbReference type="OrthoDB" id="8196415at2759"/>
<protein>
    <submittedName>
        <fullName evidence="3">Uncharacterized protein LOC117653638</fullName>
    </submittedName>
</protein>
<feature type="compositionally biased region" description="Basic and acidic residues" evidence="1">
    <location>
        <begin position="206"/>
        <end position="220"/>
    </location>
</feature>
<evidence type="ECO:0000313" key="3">
    <source>
        <dbReference type="RefSeq" id="XP_034255334.1"/>
    </source>
</evidence>
<evidence type="ECO:0000256" key="1">
    <source>
        <dbReference type="SAM" id="MobiDB-lite"/>
    </source>
</evidence>